<accession>A0ABX8XJV6</accession>
<evidence type="ECO:0000313" key="2">
    <source>
        <dbReference type="EMBL" id="QYX75888.1"/>
    </source>
</evidence>
<proteinExistence type="predicted"/>
<dbReference type="EMBL" id="CP080647">
    <property type="protein sequence ID" value="QYX75888.1"/>
    <property type="molecule type" value="Genomic_DNA"/>
</dbReference>
<keyword evidence="3" id="KW-1185">Reference proteome</keyword>
<gene>
    <name evidence="2" type="ORF">K1J60_04600</name>
</gene>
<evidence type="ECO:0000313" key="3">
    <source>
        <dbReference type="Proteomes" id="UP000827138"/>
    </source>
</evidence>
<organism evidence="2 3">
    <name type="scientific">Streptomyces akebiae</name>
    <dbReference type="NCBI Taxonomy" id="2865673"/>
    <lineage>
        <taxon>Bacteria</taxon>
        <taxon>Bacillati</taxon>
        <taxon>Actinomycetota</taxon>
        <taxon>Actinomycetes</taxon>
        <taxon>Kitasatosporales</taxon>
        <taxon>Streptomycetaceae</taxon>
        <taxon>Streptomyces</taxon>
    </lineage>
</organism>
<dbReference type="RefSeq" id="WP_220645037.1">
    <property type="nucleotide sequence ID" value="NZ_CP080647.1"/>
</dbReference>
<evidence type="ECO:0000256" key="1">
    <source>
        <dbReference type="SAM" id="MobiDB-lite"/>
    </source>
</evidence>
<name>A0ABX8XJV6_9ACTN</name>
<sequence length="126" mass="13556">MALAHPLCASETAIADRRLRPTQNVDPPSSADSLAPWSGGRTGEVRGEHHPCFQDALIAPSEAVRTTTDLSITSAPDRVDPNRVRMAGRIPWFVTTGEEPLSHEDRVSCAELDRAVGPADRPPPPT</sequence>
<feature type="compositionally biased region" description="Polar residues" evidence="1">
    <location>
        <begin position="21"/>
        <end position="32"/>
    </location>
</feature>
<dbReference type="Proteomes" id="UP000827138">
    <property type="component" value="Chromosome"/>
</dbReference>
<feature type="region of interest" description="Disordered" evidence="1">
    <location>
        <begin position="1"/>
        <end position="48"/>
    </location>
</feature>
<protein>
    <submittedName>
        <fullName evidence="2">Uncharacterized protein</fullName>
    </submittedName>
</protein>
<reference evidence="2 3" key="1">
    <citation type="submission" date="2021-08" db="EMBL/GenBank/DDBJ databases">
        <authorList>
            <person name="Ping M."/>
        </authorList>
    </citation>
    <scope>NUCLEOTIDE SEQUENCE [LARGE SCALE GENOMIC DNA]</scope>
    <source>
        <strain evidence="2 3">MG28</strain>
    </source>
</reference>